<feature type="domain" description="N-(5'phosphoribosyl) anthranilate isomerase (PRAI)" evidence="11">
    <location>
        <begin position="4"/>
        <end position="196"/>
    </location>
</feature>
<name>A0A1V1PAC0_9BACT</name>
<sequence length="226" mass="24706">MAFIKICGITNIQDAQAAIDMGADALGFVFAESPRKVSPETVQTIIARLPSDRLYIGVFVNHSLKEMLEIKTFCGIDTVQIHDEKALDFSVNQGFKIIMGLRVKPNTPVPGSIDPNVILLLDTYSKDAFGGTGKTFDWQKAVSIAKQRPIILAGGLTPDNVIHAIETVHPFAVDVSSGVEKNKGQKDHGKMKAFIHNVRKTTIHPSAHKSMTMKAHFTPNIQMASQ</sequence>
<dbReference type="InterPro" id="IPR011060">
    <property type="entry name" value="RibuloseP-bd_barrel"/>
</dbReference>
<keyword evidence="8 10" id="KW-0057">Aromatic amino acid biosynthesis</keyword>
<accession>A0A1V1PAC0</accession>
<evidence type="ECO:0000256" key="1">
    <source>
        <dbReference type="ARBA" id="ARBA00001164"/>
    </source>
</evidence>
<evidence type="ECO:0000256" key="9">
    <source>
        <dbReference type="ARBA" id="ARBA00023235"/>
    </source>
</evidence>
<keyword evidence="6 10" id="KW-0028">Amino-acid biosynthesis</keyword>
<gene>
    <name evidence="10 12" type="primary">trpF</name>
    <name evidence="12" type="ORF">OMM_02281</name>
</gene>
<comment type="caution">
    <text evidence="12">The sequence shown here is derived from an EMBL/GenBank/DDBJ whole genome shotgun (WGS) entry which is preliminary data.</text>
</comment>
<dbReference type="PANTHER" id="PTHR42894:SF1">
    <property type="entry name" value="N-(5'-PHOSPHORIBOSYL)ANTHRANILATE ISOMERASE"/>
    <property type="match status" value="1"/>
</dbReference>
<evidence type="ECO:0000256" key="4">
    <source>
        <dbReference type="ARBA" id="ARBA00012572"/>
    </source>
</evidence>
<dbReference type="SUPFAM" id="SSF51366">
    <property type="entry name" value="Ribulose-phoshate binding barrel"/>
    <property type="match status" value="1"/>
</dbReference>
<dbReference type="EC" id="5.3.1.24" evidence="4 10"/>
<keyword evidence="9 10" id="KW-0413">Isomerase</keyword>
<dbReference type="UniPathway" id="UPA00035">
    <property type="reaction ID" value="UER00042"/>
</dbReference>
<dbReference type="CDD" id="cd00405">
    <property type="entry name" value="PRAI"/>
    <property type="match status" value="1"/>
</dbReference>
<evidence type="ECO:0000256" key="5">
    <source>
        <dbReference type="ARBA" id="ARBA00022272"/>
    </source>
</evidence>
<evidence type="ECO:0000256" key="10">
    <source>
        <dbReference type="HAMAP-Rule" id="MF_00135"/>
    </source>
</evidence>
<dbReference type="InterPro" id="IPR013785">
    <property type="entry name" value="Aldolase_TIM"/>
</dbReference>
<dbReference type="EMBL" id="ATBP01000230">
    <property type="protein sequence ID" value="ETR71724.1"/>
    <property type="molecule type" value="Genomic_DNA"/>
</dbReference>
<dbReference type="Gene3D" id="3.20.20.70">
    <property type="entry name" value="Aldolase class I"/>
    <property type="match status" value="1"/>
</dbReference>
<evidence type="ECO:0000313" key="13">
    <source>
        <dbReference type="Proteomes" id="UP000189670"/>
    </source>
</evidence>
<dbReference type="HAMAP" id="MF_00135">
    <property type="entry name" value="PRAI"/>
    <property type="match status" value="1"/>
</dbReference>
<keyword evidence="7 10" id="KW-0822">Tryptophan biosynthesis</keyword>
<evidence type="ECO:0000256" key="3">
    <source>
        <dbReference type="ARBA" id="ARBA00007571"/>
    </source>
</evidence>
<evidence type="ECO:0000256" key="2">
    <source>
        <dbReference type="ARBA" id="ARBA00004664"/>
    </source>
</evidence>
<comment type="catalytic activity">
    <reaction evidence="1 10">
        <text>N-(5-phospho-beta-D-ribosyl)anthranilate = 1-(2-carboxyphenylamino)-1-deoxy-D-ribulose 5-phosphate</text>
        <dbReference type="Rhea" id="RHEA:21540"/>
        <dbReference type="ChEBI" id="CHEBI:18277"/>
        <dbReference type="ChEBI" id="CHEBI:58613"/>
        <dbReference type="EC" id="5.3.1.24"/>
    </reaction>
</comment>
<comment type="pathway">
    <text evidence="2 10">Amino-acid biosynthesis; L-tryptophan biosynthesis; L-tryptophan from chorismate: step 3/5.</text>
</comment>
<dbReference type="Proteomes" id="UP000189670">
    <property type="component" value="Unassembled WGS sequence"/>
</dbReference>
<evidence type="ECO:0000259" key="11">
    <source>
        <dbReference type="Pfam" id="PF00697"/>
    </source>
</evidence>
<organism evidence="12 13">
    <name type="scientific">Candidatus Magnetoglobus multicellularis str. Araruama</name>
    <dbReference type="NCBI Taxonomy" id="890399"/>
    <lineage>
        <taxon>Bacteria</taxon>
        <taxon>Pseudomonadati</taxon>
        <taxon>Thermodesulfobacteriota</taxon>
        <taxon>Desulfobacteria</taxon>
        <taxon>Desulfobacterales</taxon>
        <taxon>Desulfobacteraceae</taxon>
        <taxon>Candidatus Magnetoglobus</taxon>
    </lineage>
</organism>
<protein>
    <recommendedName>
        <fullName evidence="5 10">N-(5'-phosphoribosyl)anthranilate isomerase</fullName>
        <shortName evidence="10">PRAI</shortName>
        <ecNumber evidence="4 10">5.3.1.24</ecNumber>
    </recommendedName>
</protein>
<evidence type="ECO:0000313" key="12">
    <source>
        <dbReference type="EMBL" id="ETR71724.1"/>
    </source>
</evidence>
<comment type="similarity">
    <text evidence="3 10">Belongs to the TrpF family.</text>
</comment>
<evidence type="ECO:0000256" key="6">
    <source>
        <dbReference type="ARBA" id="ARBA00022605"/>
    </source>
</evidence>
<dbReference type="AlphaFoldDB" id="A0A1V1PAC0"/>
<dbReference type="PANTHER" id="PTHR42894">
    <property type="entry name" value="N-(5'-PHOSPHORIBOSYL)ANTHRANILATE ISOMERASE"/>
    <property type="match status" value="1"/>
</dbReference>
<dbReference type="FunFam" id="3.20.20.70:FF:000075">
    <property type="entry name" value="Tryptophan biosynthesis protein TRP1"/>
    <property type="match status" value="1"/>
</dbReference>
<dbReference type="Pfam" id="PF00697">
    <property type="entry name" value="PRAI"/>
    <property type="match status" value="1"/>
</dbReference>
<evidence type="ECO:0000256" key="8">
    <source>
        <dbReference type="ARBA" id="ARBA00023141"/>
    </source>
</evidence>
<dbReference type="InterPro" id="IPR001240">
    <property type="entry name" value="PRAI_dom"/>
</dbReference>
<reference evidence="13" key="1">
    <citation type="submission" date="2012-11" db="EMBL/GenBank/DDBJ databases">
        <authorList>
            <person name="Lucero-Rivera Y.E."/>
            <person name="Tovar-Ramirez D."/>
        </authorList>
    </citation>
    <scope>NUCLEOTIDE SEQUENCE [LARGE SCALE GENOMIC DNA]</scope>
    <source>
        <strain evidence="13">Araruama</strain>
    </source>
</reference>
<evidence type="ECO:0000256" key="7">
    <source>
        <dbReference type="ARBA" id="ARBA00022822"/>
    </source>
</evidence>
<dbReference type="InterPro" id="IPR044643">
    <property type="entry name" value="TrpF_fam"/>
</dbReference>
<proteinExistence type="inferred from homology"/>
<dbReference type="GO" id="GO:0000162">
    <property type="term" value="P:L-tryptophan biosynthetic process"/>
    <property type="evidence" value="ECO:0007669"/>
    <property type="project" value="UniProtKB-UniRule"/>
</dbReference>
<dbReference type="GO" id="GO:0004640">
    <property type="term" value="F:phosphoribosylanthranilate isomerase activity"/>
    <property type="evidence" value="ECO:0007669"/>
    <property type="project" value="UniProtKB-UniRule"/>
</dbReference>